<dbReference type="Proteomes" id="UP000325415">
    <property type="component" value="Unassembled WGS sequence"/>
</dbReference>
<evidence type="ECO:0000313" key="6">
    <source>
        <dbReference type="Proteomes" id="UP000325415"/>
    </source>
</evidence>
<feature type="signal peptide" evidence="3">
    <location>
        <begin position="1"/>
        <end position="25"/>
    </location>
</feature>
<evidence type="ECO:0000256" key="1">
    <source>
        <dbReference type="ARBA" id="ARBA00010062"/>
    </source>
</evidence>
<name>A0A5N6S5Y8_9BIFI</name>
<accession>A0A5N6S5Y8</accession>
<dbReference type="AlphaFoldDB" id="A0A5N6S5Y8"/>
<keyword evidence="2 3" id="KW-0732">Signal</keyword>
<gene>
    <name evidence="5" type="ORF">DDE84_03990</name>
</gene>
<dbReference type="InterPro" id="IPR028081">
    <property type="entry name" value="Leu-bd"/>
</dbReference>
<evidence type="ECO:0000259" key="4">
    <source>
        <dbReference type="Pfam" id="PF13458"/>
    </source>
</evidence>
<comment type="caution">
    <text evidence="5">The sequence shown here is derived from an EMBL/GenBank/DDBJ whole genome shotgun (WGS) entry which is preliminary data.</text>
</comment>
<dbReference type="PANTHER" id="PTHR30483:SF6">
    <property type="entry name" value="PERIPLASMIC BINDING PROTEIN OF ABC TRANSPORTER FOR NATURAL AMINO ACIDS"/>
    <property type="match status" value="1"/>
</dbReference>
<dbReference type="InterPro" id="IPR051010">
    <property type="entry name" value="BCAA_transport"/>
</dbReference>
<protein>
    <submittedName>
        <fullName evidence="5">Amino acid ABC transporter substrate-binding protein</fullName>
    </submittedName>
</protein>
<comment type="similarity">
    <text evidence="1">Belongs to the leucine-binding protein family.</text>
</comment>
<dbReference type="PANTHER" id="PTHR30483">
    <property type="entry name" value="LEUCINE-SPECIFIC-BINDING PROTEIN"/>
    <property type="match status" value="1"/>
</dbReference>
<dbReference type="OrthoDB" id="7337537at2"/>
<reference evidence="5 6" key="1">
    <citation type="submission" date="2018-04" db="EMBL/GenBank/DDBJ databases">
        <authorList>
            <person name="Eckel V.P."/>
            <person name="Vogel R.F."/>
        </authorList>
    </citation>
    <scope>NUCLEOTIDE SEQUENCE [LARGE SCALE GENOMIC DNA]</scope>
    <source>
        <strain evidence="6">TMW 2.1764</strain>
    </source>
</reference>
<proteinExistence type="inferred from homology"/>
<dbReference type="InterPro" id="IPR028082">
    <property type="entry name" value="Peripla_BP_I"/>
</dbReference>
<feature type="chain" id="PRO_5039411794" evidence="3">
    <location>
        <begin position="26"/>
        <end position="420"/>
    </location>
</feature>
<dbReference type="GeneID" id="78126852"/>
<keyword evidence="6" id="KW-1185">Reference proteome</keyword>
<dbReference type="SUPFAM" id="SSF53822">
    <property type="entry name" value="Periplasmic binding protein-like I"/>
    <property type="match status" value="1"/>
</dbReference>
<dbReference type="PROSITE" id="PS51257">
    <property type="entry name" value="PROKAR_LIPOPROTEIN"/>
    <property type="match status" value="1"/>
</dbReference>
<evidence type="ECO:0000313" key="5">
    <source>
        <dbReference type="EMBL" id="KAE8129239.1"/>
    </source>
</evidence>
<dbReference type="Pfam" id="PF13458">
    <property type="entry name" value="Peripla_BP_6"/>
    <property type="match status" value="1"/>
</dbReference>
<organism evidence="5 6">
    <name type="scientific">Bifidobacterium tibiigranuli</name>
    <dbReference type="NCBI Taxonomy" id="2172043"/>
    <lineage>
        <taxon>Bacteria</taxon>
        <taxon>Bacillati</taxon>
        <taxon>Actinomycetota</taxon>
        <taxon>Actinomycetes</taxon>
        <taxon>Bifidobacteriales</taxon>
        <taxon>Bifidobacteriaceae</taxon>
        <taxon>Bifidobacterium</taxon>
    </lineage>
</organism>
<dbReference type="EMBL" id="QDAG01000003">
    <property type="protein sequence ID" value="KAE8129239.1"/>
    <property type="molecule type" value="Genomic_DNA"/>
</dbReference>
<evidence type="ECO:0000256" key="2">
    <source>
        <dbReference type="ARBA" id="ARBA00022729"/>
    </source>
</evidence>
<feature type="domain" description="Leucine-binding protein" evidence="4">
    <location>
        <begin position="45"/>
        <end position="350"/>
    </location>
</feature>
<dbReference type="Gene3D" id="3.40.50.2300">
    <property type="match status" value="2"/>
</dbReference>
<sequence length="420" mass="43110">MNNVRYKKLPLIATAAVAAALMALAGCGSSSSGSSSSSSSGAFVLGALFPETGSLAYLGPAETSAFKLATKDINAAGGVLGKPITTATADVSDADHADQNTSGAQSVLSKNPSVIMGPASSSVVKNVYKSISEAKVPQISMGATSPALSGVSPYFFRTVPPDSVQGAVLGNVIAQDGVRKLAIAVFNDEYGTNLRDVVVKTAEAAGVQVVYGEKDTFDPTETNFAPLVSTIKATNPDATLVIAFDQTKQLVKEMSSQGLDTKTKMYMTDGNTADYSKDFTPGLITGATGTIPGAHPSDAFQAKLKAIQPGLSDFTYSAETYDGSILAALAAQKGGAVDGVTVQKNLAAVSGAKGGTECKTYKDCLALLKEKKEIHYVGQAGIGPFNSNGDPSKASIGVYKFSADNKPVYDHSQEGAVPKS</sequence>
<dbReference type="RefSeq" id="WP_152580444.1">
    <property type="nucleotide sequence ID" value="NZ_JAKVIV010000007.1"/>
</dbReference>
<evidence type="ECO:0000256" key="3">
    <source>
        <dbReference type="SAM" id="SignalP"/>
    </source>
</evidence>